<dbReference type="CTD" id="9950452"/>
<gene>
    <name evidence="1" type="ORF">LOAG_12984</name>
</gene>
<sequence length="117" mass="13548">DIKKYLLNTQAALPYSRRGKDSLSSIARRGRRFERVLTDRLFLSESRFKPADRSYDECLQHSWAAQRLHFLHPEQFIAMRLTAEKRAPLNLVHVFLGRVGRSRMSGVWGDKGSGRCT</sequence>
<reference evidence="1" key="1">
    <citation type="submission" date="2012-04" db="EMBL/GenBank/DDBJ databases">
        <title>The Genome Sequence of Loa loa.</title>
        <authorList>
            <consortium name="The Broad Institute Genome Sequencing Platform"/>
            <consortium name="Broad Institute Genome Sequencing Center for Infectious Disease"/>
            <person name="Nutman T.B."/>
            <person name="Fink D.L."/>
            <person name="Russ C."/>
            <person name="Young S."/>
            <person name="Zeng Q."/>
            <person name="Gargeya S."/>
            <person name="Alvarado L."/>
            <person name="Berlin A."/>
            <person name="Chapman S.B."/>
            <person name="Chen Z."/>
            <person name="Freedman E."/>
            <person name="Gellesch M."/>
            <person name="Goldberg J."/>
            <person name="Griggs A."/>
            <person name="Gujja S."/>
            <person name="Heilman E.R."/>
            <person name="Heiman D."/>
            <person name="Howarth C."/>
            <person name="Mehta T."/>
            <person name="Neiman D."/>
            <person name="Pearson M."/>
            <person name="Roberts A."/>
            <person name="Saif S."/>
            <person name="Shea T."/>
            <person name="Shenoy N."/>
            <person name="Sisk P."/>
            <person name="Stolte C."/>
            <person name="Sykes S."/>
            <person name="White J."/>
            <person name="Yandava C."/>
            <person name="Haas B."/>
            <person name="Henn M.R."/>
            <person name="Nusbaum C."/>
            <person name="Birren B."/>
        </authorList>
    </citation>
    <scope>NUCLEOTIDE SEQUENCE [LARGE SCALE GENOMIC DNA]</scope>
</reference>
<accession>A0A1S0TKB2</accession>
<protein>
    <submittedName>
        <fullName evidence="1">Uncharacterized protein</fullName>
    </submittedName>
</protein>
<name>A0A1S0TKB2_LOALO</name>
<dbReference type="GeneID" id="9950452"/>
<proteinExistence type="predicted"/>
<dbReference type="KEGG" id="loa:LOAG_12984"/>
<dbReference type="InParanoid" id="A0A1S0TKB2"/>
<feature type="non-terminal residue" evidence="1">
    <location>
        <position position="1"/>
    </location>
</feature>
<evidence type="ECO:0000313" key="1">
    <source>
        <dbReference type="EMBL" id="EFO15527.1"/>
    </source>
</evidence>
<dbReference type="AlphaFoldDB" id="A0A1S0TKB2"/>
<dbReference type="RefSeq" id="XP_003148543.1">
    <property type="nucleotide sequence ID" value="XM_003148495.1"/>
</dbReference>
<organism evidence="1">
    <name type="scientific">Loa loa</name>
    <name type="common">Eye worm</name>
    <name type="synonym">Filaria loa</name>
    <dbReference type="NCBI Taxonomy" id="7209"/>
    <lineage>
        <taxon>Eukaryota</taxon>
        <taxon>Metazoa</taxon>
        <taxon>Ecdysozoa</taxon>
        <taxon>Nematoda</taxon>
        <taxon>Chromadorea</taxon>
        <taxon>Rhabditida</taxon>
        <taxon>Spirurina</taxon>
        <taxon>Spiruromorpha</taxon>
        <taxon>Filarioidea</taxon>
        <taxon>Onchocercidae</taxon>
        <taxon>Loa</taxon>
    </lineage>
</organism>
<dbReference type="EMBL" id="JH712090">
    <property type="protein sequence ID" value="EFO15527.1"/>
    <property type="molecule type" value="Genomic_DNA"/>
</dbReference>